<dbReference type="PANTHER" id="PTHR13610:SF9">
    <property type="entry name" value="FI06469P"/>
    <property type="match status" value="1"/>
</dbReference>
<dbReference type="EMBL" id="CP148074">
    <property type="protein sequence ID" value="WXL25210.1"/>
    <property type="molecule type" value="Genomic_DNA"/>
</dbReference>
<keyword evidence="4" id="KW-1133">Transmembrane helix</keyword>
<reference evidence="6 7" key="1">
    <citation type="submission" date="2024-03" db="EMBL/GenBank/DDBJ databases">
        <title>Complete genome of BD2.</title>
        <authorList>
            <person name="Cao G."/>
        </authorList>
    </citation>
    <scope>NUCLEOTIDE SEQUENCE [LARGE SCALE GENOMIC DNA]</scope>
    <source>
        <strain evidence="6 7">BD2</strain>
    </source>
</reference>
<dbReference type="InterPro" id="IPR029063">
    <property type="entry name" value="SAM-dependent_MTases_sf"/>
</dbReference>
<dbReference type="InterPro" id="IPR041698">
    <property type="entry name" value="Methyltransf_25"/>
</dbReference>
<feature type="transmembrane region" description="Helical" evidence="4">
    <location>
        <begin position="37"/>
        <end position="55"/>
    </location>
</feature>
<evidence type="ECO:0000256" key="3">
    <source>
        <dbReference type="ARBA" id="ARBA00022691"/>
    </source>
</evidence>
<sequence length="257" mass="28398">MLKRLMQYPAVRALFAQCLACVFVGVLVYLAAQLSSWRPPIMAAGLLQGLVAAILGRYLGLSRWWLAINLLFVPALLLSRGAELPSWLFLAGFALLLLLNWNSVVERVPLYLSGASTRQALIRLLQQQPAGFRFIDLGCGPGGALLALAKAFPHAQFVGVETAPLSFALAWLRACRQPNCQIRFQNLWRTDLSSFDVVYCFLSPAPMAPIWNKAQEQMRTGSLLISNSFEVAGQPAGQVIEVGDLRGSRLLIWQMQR</sequence>
<dbReference type="InterPro" id="IPR026170">
    <property type="entry name" value="FAM173A/B"/>
</dbReference>
<dbReference type="Proteomes" id="UP001476583">
    <property type="component" value="Chromosome"/>
</dbReference>
<dbReference type="PANTHER" id="PTHR13610">
    <property type="entry name" value="METHYLTRANSFERASE DOMAIN-CONTAINING PROTEIN"/>
    <property type="match status" value="1"/>
</dbReference>
<keyword evidence="4" id="KW-0812">Transmembrane</keyword>
<feature type="domain" description="Methyltransferase" evidence="5">
    <location>
        <begin position="135"/>
        <end position="203"/>
    </location>
</feature>
<gene>
    <name evidence="6" type="ORF">WG219_18190</name>
</gene>
<name>A0ABZ2RFK2_ECTME</name>
<feature type="transmembrane region" description="Helical" evidence="4">
    <location>
        <begin position="12"/>
        <end position="31"/>
    </location>
</feature>
<evidence type="ECO:0000313" key="7">
    <source>
        <dbReference type="Proteomes" id="UP001476583"/>
    </source>
</evidence>
<dbReference type="EC" id="2.1.-.-" evidence="6"/>
<dbReference type="SUPFAM" id="SSF53335">
    <property type="entry name" value="S-adenosyl-L-methionine-dependent methyltransferases"/>
    <property type="match status" value="1"/>
</dbReference>
<dbReference type="CDD" id="cd02440">
    <property type="entry name" value="AdoMet_MTases"/>
    <property type="match status" value="1"/>
</dbReference>
<evidence type="ECO:0000313" key="6">
    <source>
        <dbReference type="EMBL" id="WXL25210.1"/>
    </source>
</evidence>
<dbReference type="Pfam" id="PF13649">
    <property type="entry name" value="Methyltransf_25"/>
    <property type="match status" value="1"/>
</dbReference>
<organism evidence="6 7">
    <name type="scientific">Ectopseudomonas mendocina</name>
    <name type="common">Pseudomonas mendocina</name>
    <dbReference type="NCBI Taxonomy" id="300"/>
    <lineage>
        <taxon>Bacteria</taxon>
        <taxon>Pseudomonadati</taxon>
        <taxon>Pseudomonadota</taxon>
        <taxon>Gammaproteobacteria</taxon>
        <taxon>Pseudomonadales</taxon>
        <taxon>Pseudomonadaceae</taxon>
        <taxon>Ectopseudomonas</taxon>
    </lineage>
</organism>
<dbReference type="GO" id="GO:0032259">
    <property type="term" value="P:methylation"/>
    <property type="evidence" value="ECO:0007669"/>
    <property type="project" value="UniProtKB-KW"/>
</dbReference>
<keyword evidence="1 6" id="KW-0489">Methyltransferase</keyword>
<evidence type="ECO:0000259" key="5">
    <source>
        <dbReference type="Pfam" id="PF13649"/>
    </source>
</evidence>
<dbReference type="Gene3D" id="3.40.50.150">
    <property type="entry name" value="Vaccinia Virus protein VP39"/>
    <property type="match status" value="1"/>
</dbReference>
<evidence type="ECO:0000256" key="2">
    <source>
        <dbReference type="ARBA" id="ARBA00022679"/>
    </source>
</evidence>
<keyword evidence="3" id="KW-0949">S-adenosyl-L-methionine</keyword>
<proteinExistence type="predicted"/>
<keyword evidence="2 6" id="KW-0808">Transferase</keyword>
<evidence type="ECO:0000256" key="1">
    <source>
        <dbReference type="ARBA" id="ARBA00022603"/>
    </source>
</evidence>
<keyword evidence="7" id="KW-1185">Reference proteome</keyword>
<keyword evidence="4" id="KW-0472">Membrane</keyword>
<accession>A0ABZ2RFK2</accession>
<evidence type="ECO:0000256" key="4">
    <source>
        <dbReference type="SAM" id="Phobius"/>
    </source>
</evidence>
<protein>
    <submittedName>
        <fullName evidence="6">Class I SAM-dependent methyltransferase</fullName>
        <ecNumber evidence="6">2.1.-.-</ecNumber>
    </submittedName>
</protein>
<dbReference type="GO" id="GO:0008168">
    <property type="term" value="F:methyltransferase activity"/>
    <property type="evidence" value="ECO:0007669"/>
    <property type="project" value="UniProtKB-KW"/>
</dbReference>